<evidence type="ECO:0000256" key="4">
    <source>
        <dbReference type="ARBA" id="ARBA00022839"/>
    </source>
</evidence>
<evidence type="ECO:0000313" key="11">
    <source>
        <dbReference type="Proteomes" id="UP000032366"/>
    </source>
</evidence>
<dbReference type="EMBL" id="UHDT01000001">
    <property type="protein sequence ID" value="SUM57563.1"/>
    <property type="molecule type" value="Genomic_DNA"/>
</dbReference>
<evidence type="ECO:0000256" key="1">
    <source>
        <dbReference type="ARBA" id="ARBA00022490"/>
    </source>
</evidence>
<evidence type="ECO:0000256" key="5">
    <source>
        <dbReference type="HAMAP-Rule" id="MF_00378"/>
    </source>
</evidence>
<keyword evidence="1 5" id="KW-0963">Cytoplasm</keyword>
<dbReference type="Pfam" id="PF02601">
    <property type="entry name" value="Exonuc_VII_L"/>
    <property type="match status" value="1"/>
</dbReference>
<protein>
    <recommendedName>
        <fullName evidence="5">Exodeoxyribonuclease 7 large subunit</fullName>
        <ecNumber evidence="5">3.1.11.6</ecNumber>
    </recommendedName>
    <alternativeName>
        <fullName evidence="5">Exodeoxyribonuclease VII large subunit</fullName>
        <shortName evidence="5">Exonuclease VII large subunit</shortName>
    </alternativeName>
</protein>
<dbReference type="GO" id="GO:0008855">
    <property type="term" value="F:exodeoxyribonuclease VII activity"/>
    <property type="evidence" value="ECO:0007669"/>
    <property type="project" value="UniProtKB-UniRule"/>
</dbReference>
<dbReference type="GO" id="GO:0009318">
    <property type="term" value="C:exodeoxyribonuclease VII complex"/>
    <property type="evidence" value="ECO:0007669"/>
    <property type="project" value="UniProtKB-UniRule"/>
</dbReference>
<evidence type="ECO:0000259" key="7">
    <source>
        <dbReference type="Pfam" id="PF02601"/>
    </source>
</evidence>
<reference evidence="9 11" key="1">
    <citation type="submission" date="2015-01" db="EMBL/GenBank/DDBJ databases">
        <authorList>
            <person name="Guo J."/>
        </authorList>
    </citation>
    <scope>NUCLEOTIDE SEQUENCE [LARGE SCALE GENOMIC DNA]</scope>
    <source>
        <strain evidence="9 11">DSM 22147</strain>
    </source>
</reference>
<dbReference type="NCBIfam" id="TIGR00237">
    <property type="entry name" value="xseA"/>
    <property type="match status" value="1"/>
</dbReference>
<dbReference type="Proteomes" id="UP000032366">
    <property type="component" value="Unassembled WGS sequence"/>
</dbReference>
<dbReference type="EMBL" id="JXWY01000009">
    <property type="protein sequence ID" value="KIX91560.1"/>
    <property type="molecule type" value="Genomic_DNA"/>
</dbReference>
<keyword evidence="3 5" id="KW-0378">Hydrolase</keyword>
<evidence type="ECO:0000313" key="10">
    <source>
        <dbReference type="EMBL" id="SUM57563.1"/>
    </source>
</evidence>
<dbReference type="InterPro" id="IPR020579">
    <property type="entry name" value="Exonuc_VII_lsu_C"/>
</dbReference>
<dbReference type="GO" id="GO:0003676">
    <property type="term" value="F:nucleic acid binding"/>
    <property type="evidence" value="ECO:0007669"/>
    <property type="project" value="InterPro"/>
</dbReference>
<dbReference type="OrthoDB" id="9802795at2"/>
<evidence type="ECO:0000259" key="8">
    <source>
        <dbReference type="Pfam" id="PF13742"/>
    </source>
</evidence>
<sequence>MEKYLTVSALTKYIKYKFDQDPHLQSVLIKGELSNFKRHSSGHLYFALKDENSVINAMMFKGAANQLDFDPKEGDQVIIEARVSVYERRGSYQIYVNKMQLDGVGNLYQKFEQLKKQLTKEGYFDAAHKKPIPQYPEKIAIITASTGAAIRDILNTLQSRYPLVEPVRISTLVQGTQAADDIVAKLKYADSLGVDTIIVGRGGGSIEDLWSFNEEVVVKAIYDCQTPVISAVGHETDTTLSDYVADVRAATPTQAAMIATPDQQELYQVLNKSQNYLNRFIVQYMKHARQSLARFQEYYKFKQPTLLYEQHIQKRDDLDRMLHTTMESRIQSEQQRLKFVEQRFRLRHFYEAIKRNQLTVQQSREQLDKQLNRILTQKKQSLIQQVASLDNLSPTKTMLRGYSIVKKDDDVVTRSQDLTMGDYIEITMKDGSVDAIIEKVRCNDDNR</sequence>
<gene>
    <name evidence="5 10" type="primary">xseA</name>
    <name evidence="10" type="ORF">NCTC13832_01246</name>
    <name evidence="9" type="ORF">TP70_01865</name>
</gene>
<name>A0A0D6XSZ0_9STAP</name>
<dbReference type="Pfam" id="PF13742">
    <property type="entry name" value="tRNA_anti_2"/>
    <property type="match status" value="1"/>
</dbReference>
<dbReference type="HAMAP" id="MF_00378">
    <property type="entry name" value="Exonuc_7_L"/>
    <property type="match status" value="1"/>
</dbReference>
<dbReference type="GO" id="GO:0006308">
    <property type="term" value="P:DNA catabolic process"/>
    <property type="evidence" value="ECO:0007669"/>
    <property type="project" value="UniProtKB-UniRule"/>
</dbReference>
<dbReference type="PANTHER" id="PTHR30008">
    <property type="entry name" value="EXODEOXYRIBONUCLEASE 7 LARGE SUBUNIT"/>
    <property type="match status" value="1"/>
</dbReference>
<evidence type="ECO:0000256" key="3">
    <source>
        <dbReference type="ARBA" id="ARBA00022801"/>
    </source>
</evidence>
<dbReference type="CDD" id="cd04489">
    <property type="entry name" value="ExoVII_LU_OBF"/>
    <property type="match status" value="1"/>
</dbReference>
<dbReference type="InterPro" id="IPR025824">
    <property type="entry name" value="OB-fold_nuc-bd_dom"/>
</dbReference>
<comment type="function">
    <text evidence="5">Bidirectionally degrades single-stranded DNA into large acid-insoluble oligonucleotides, which are then degraded further into small acid-soluble oligonucleotides.</text>
</comment>
<dbReference type="RefSeq" id="WP_044358923.1">
    <property type="nucleotide sequence ID" value="NZ_JXWY01000009.1"/>
</dbReference>
<dbReference type="GO" id="GO:0005737">
    <property type="term" value="C:cytoplasm"/>
    <property type="evidence" value="ECO:0007669"/>
    <property type="project" value="UniProtKB-SubCell"/>
</dbReference>
<evidence type="ECO:0000313" key="9">
    <source>
        <dbReference type="EMBL" id="KIX91560.1"/>
    </source>
</evidence>
<keyword evidence="2 5" id="KW-0540">Nuclease</keyword>
<keyword evidence="4 5" id="KW-0269">Exonuclease</keyword>
<comment type="catalytic activity">
    <reaction evidence="5 6">
        <text>Exonucleolytic cleavage in either 5'- to 3'- or 3'- to 5'-direction to yield nucleoside 5'-phosphates.</text>
        <dbReference type="EC" id="3.1.11.6"/>
    </reaction>
</comment>
<organism evidence="10 12">
    <name type="scientific">Staphylococcus microti</name>
    <dbReference type="NCBI Taxonomy" id="569857"/>
    <lineage>
        <taxon>Bacteria</taxon>
        <taxon>Bacillati</taxon>
        <taxon>Bacillota</taxon>
        <taxon>Bacilli</taxon>
        <taxon>Bacillales</taxon>
        <taxon>Staphylococcaceae</taxon>
        <taxon>Staphylococcus</taxon>
    </lineage>
</organism>
<comment type="similarity">
    <text evidence="5 6">Belongs to the XseA family.</text>
</comment>
<proteinExistence type="inferred from homology"/>
<dbReference type="EC" id="3.1.11.6" evidence="5"/>
<dbReference type="AlphaFoldDB" id="A0A0D6XSZ0"/>
<dbReference type="PANTHER" id="PTHR30008:SF0">
    <property type="entry name" value="EXODEOXYRIBONUCLEASE 7 LARGE SUBUNIT"/>
    <property type="match status" value="1"/>
</dbReference>
<evidence type="ECO:0000313" key="12">
    <source>
        <dbReference type="Proteomes" id="UP000254100"/>
    </source>
</evidence>
<feature type="domain" description="OB-fold nucleic acid binding" evidence="8">
    <location>
        <begin position="5"/>
        <end position="100"/>
    </location>
</feature>
<comment type="subcellular location">
    <subcellularLocation>
        <location evidence="5 6">Cytoplasm</location>
    </subcellularLocation>
</comment>
<dbReference type="InterPro" id="IPR003753">
    <property type="entry name" value="Exonuc_VII_L"/>
</dbReference>
<accession>A0A0D6XSZ0</accession>
<dbReference type="STRING" id="569857.TP70_01865"/>
<reference evidence="10 12" key="2">
    <citation type="submission" date="2018-06" db="EMBL/GenBank/DDBJ databases">
        <authorList>
            <consortium name="Pathogen Informatics"/>
            <person name="Doyle S."/>
        </authorList>
    </citation>
    <scope>NUCLEOTIDE SEQUENCE [LARGE SCALE GENOMIC DNA]</scope>
    <source>
        <strain evidence="10 12">NCTC13832</strain>
    </source>
</reference>
<feature type="domain" description="Exonuclease VII large subunit C-terminal" evidence="7">
    <location>
        <begin position="123"/>
        <end position="435"/>
    </location>
</feature>
<comment type="subunit">
    <text evidence="5">Heterooligomer composed of large and small subunits.</text>
</comment>
<evidence type="ECO:0000256" key="6">
    <source>
        <dbReference type="RuleBase" id="RU004355"/>
    </source>
</evidence>
<dbReference type="Proteomes" id="UP000254100">
    <property type="component" value="Unassembled WGS sequence"/>
</dbReference>
<keyword evidence="11" id="KW-1185">Reference proteome</keyword>
<evidence type="ECO:0000256" key="2">
    <source>
        <dbReference type="ARBA" id="ARBA00022722"/>
    </source>
</evidence>